<gene>
    <name evidence="3" type="ORF">AMYX_27330</name>
</gene>
<evidence type="ECO:0000313" key="4">
    <source>
        <dbReference type="Proteomes" id="UP000503640"/>
    </source>
</evidence>
<evidence type="ECO:0000256" key="1">
    <source>
        <dbReference type="SAM" id="MobiDB-lite"/>
    </source>
</evidence>
<comment type="caution">
    <text evidence="3">The sequence shown here is derived from an EMBL/GenBank/DDBJ whole genome shotgun (WGS) entry which is preliminary data.</text>
</comment>
<dbReference type="InterPro" id="IPR010176">
    <property type="entry name" value="C4xCH_C2xCH_motif_GEOSU"/>
</dbReference>
<feature type="chain" id="PRO_5029517264" evidence="2">
    <location>
        <begin position="18"/>
        <end position="234"/>
    </location>
</feature>
<name>A0A7I9VNL1_9BACT</name>
<keyword evidence="4" id="KW-1185">Reference proteome</keyword>
<feature type="signal peptide" evidence="2">
    <location>
        <begin position="1"/>
        <end position="17"/>
    </location>
</feature>
<sequence length="234" mass="23726">MREGAAAWLLATLVLSAASGCGGSTPENGAAASSPPTSRRSGALTPIDPHQLHKNSAGAQCNDCHCTVGECGPVGVKLISFAPVATASGLPRPSYDIASQTCSNVACHMVPAGTFTYYACGVDSEATLERASFGGTPVTTPPWYSAVAGGCVSCHDNPPDARTKTWHSGTHGGDAAMNECSFCHPDVTSSGGVLTLSQATNCGPGGTFGPCAALHRNGTVEVAPRWRSSCFGCH</sequence>
<dbReference type="PROSITE" id="PS51257">
    <property type="entry name" value="PROKAR_LIPOPROTEIN"/>
    <property type="match status" value="1"/>
</dbReference>
<organism evidence="3 4">
    <name type="scientific">Anaeromyxobacter diazotrophicus</name>
    <dbReference type="NCBI Taxonomy" id="2590199"/>
    <lineage>
        <taxon>Bacteria</taxon>
        <taxon>Pseudomonadati</taxon>
        <taxon>Myxococcota</taxon>
        <taxon>Myxococcia</taxon>
        <taxon>Myxococcales</taxon>
        <taxon>Cystobacterineae</taxon>
        <taxon>Anaeromyxobacteraceae</taxon>
        <taxon>Anaeromyxobacter</taxon>
    </lineage>
</organism>
<keyword evidence="2" id="KW-0732">Signal</keyword>
<feature type="region of interest" description="Disordered" evidence="1">
    <location>
        <begin position="25"/>
        <end position="49"/>
    </location>
</feature>
<dbReference type="SUPFAM" id="SSF48695">
    <property type="entry name" value="Multiheme cytochromes"/>
    <property type="match status" value="1"/>
</dbReference>
<dbReference type="Proteomes" id="UP000503640">
    <property type="component" value="Unassembled WGS sequence"/>
</dbReference>
<feature type="compositionally biased region" description="Low complexity" evidence="1">
    <location>
        <begin position="29"/>
        <end position="43"/>
    </location>
</feature>
<reference evidence="4" key="1">
    <citation type="journal article" date="2020" name="Appl. Environ. Microbiol.">
        <title>Diazotrophic Anaeromyxobacter Isolates from Soils.</title>
        <authorList>
            <person name="Masuda Y."/>
            <person name="Yamanaka H."/>
            <person name="Xu Z.X."/>
            <person name="Shiratori Y."/>
            <person name="Aono T."/>
            <person name="Amachi S."/>
            <person name="Senoo K."/>
            <person name="Itoh H."/>
        </authorList>
    </citation>
    <scope>NUCLEOTIDE SEQUENCE [LARGE SCALE GENOMIC DNA]</scope>
    <source>
        <strain evidence="4">R267</strain>
    </source>
</reference>
<evidence type="ECO:0000313" key="3">
    <source>
        <dbReference type="EMBL" id="GEJ57992.1"/>
    </source>
</evidence>
<proteinExistence type="predicted"/>
<protein>
    <submittedName>
        <fullName evidence="3">Uncharacterized protein</fullName>
    </submittedName>
</protein>
<evidence type="ECO:0000256" key="2">
    <source>
        <dbReference type="SAM" id="SignalP"/>
    </source>
</evidence>
<dbReference type="InterPro" id="IPR036280">
    <property type="entry name" value="Multihaem_cyt_sf"/>
</dbReference>
<accession>A0A7I9VNL1</accession>
<dbReference type="AlphaFoldDB" id="A0A7I9VNL1"/>
<dbReference type="NCBIfam" id="TIGR01904">
    <property type="entry name" value="GSu_C4xC__C2xCH"/>
    <property type="match status" value="1"/>
</dbReference>
<dbReference type="EMBL" id="BJTG01000006">
    <property type="protein sequence ID" value="GEJ57992.1"/>
    <property type="molecule type" value="Genomic_DNA"/>
</dbReference>